<evidence type="ECO:0000313" key="10">
    <source>
        <dbReference type="Ensembl" id="ENSMMDP00005004552.1"/>
    </source>
</evidence>
<dbReference type="InterPro" id="IPR036236">
    <property type="entry name" value="Znf_C2H2_sf"/>
</dbReference>
<dbReference type="Pfam" id="PF00096">
    <property type="entry name" value="zf-C2H2"/>
    <property type="match status" value="5"/>
</dbReference>
<dbReference type="FunFam" id="3.30.160.60:FF:000446">
    <property type="entry name" value="Zinc finger protein"/>
    <property type="match status" value="1"/>
</dbReference>
<dbReference type="Pfam" id="PF13894">
    <property type="entry name" value="zf-C2H2_4"/>
    <property type="match status" value="1"/>
</dbReference>
<evidence type="ECO:0000256" key="3">
    <source>
        <dbReference type="ARBA" id="ARBA00022737"/>
    </source>
</evidence>
<protein>
    <recommendedName>
        <fullName evidence="9">C2H2-type domain-containing protein</fullName>
    </recommendedName>
</protein>
<dbReference type="InterPro" id="IPR050331">
    <property type="entry name" value="Zinc_finger"/>
</dbReference>
<keyword evidence="5" id="KW-0862">Zinc</keyword>
<feature type="domain" description="C2H2-type" evidence="9">
    <location>
        <begin position="400"/>
        <end position="428"/>
    </location>
</feature>
<evidence type="ECO:0000256" key="2">
    <source>
        <dbReference type="ARBA" id="ARBA00022723"/>
    </source>
</evidence>
<evidence type="ECO:0000256" key="7">
    <source>
        <dbReference type="PROSITE-ProRule" id="PRU00042"/>
    </source>
</evidence>
<dbReference type="PROSITE" id="PS00028">
    <property type="entry name" value="ZINC_FINGER_C2H2_1"/>
    <property type="match status" value="4"/>
</dbReference>
<dbReference type="Proteomes" id="UP000472263">
    <property type="component" value="Chromosome 1"/>
</dbReference>
<dbReference type="GO" id="GO:0010468">
    <property type="term" value="P:regulation of gene expression"/>
    <property type="evidence" value="ECO:0007669"/>
    <property type="project" value="TreeGrafter"/>
</dbReference>
<dbReference type="GeneTree" id="ENSGT00940000170908"/>
<feature type="compositionally biased region" description="Low complexity" evidence="8">
    <location>
        <begin position="197"/>
        <end position="206"/>
    </location>
</feature>
<keyword evidence="3" id="KW-0677">Repeat</keyword>
<evidence type="ECO:0000256" key="6">
    <source>
        <dbReference type="ARBA" id="ARBA00023242"/>
    </source>
</evidence>
<name>A0A667WQQ4_9TELE</name>
<dbReference type="Gene3D" id="3.30.160.60">
    <property type="entry name" value="Classic Zinc Finger"/>
    <property type="match status" value="6"/>
</dbReference>
<feature type="domain" description="C2H2-type" evidence="9">
    <location>
        <begin position="322"/>
        <end position="349"/>
    </location>
</feature>
<dbReference type="PANTHER" id="PTHR16515">
    <property type="entry name" value="PR DOMAIN ZINC FINGER PROTEIN"/>
    <property type="match status" value="1"/>
</dbReference>
<feature type="domain" description="C2H2-type" evidence="9">
    <location>
        <begin position="265"/>
        <end position="293"/>
    </location>
</feature>
<reference evidence="10" key="1">
    <citation type="submission" date="2019-06" db="EMBL/GenBank/DDBJ databases">
        <authorList>
            <consortium name="Wellcome Sanger Institute Data Sharing"/>
        </authorList>
    </citation>
    <scope>NUCLEOTIDE SEQUENCE [LARGE SCALE GENOMIC DNA]</scope>
</reference>
<evidence type="ECO:0000256" key="1">
    <source>
        <dbReference type="ARBA" id="ARBA00004123"/>
    </source>
</evidence>
<dbReference type="PROSITE" id="PS50157">
    <property type="entry name" value="ZINC_FINGER_C2H2_2"/>
    <property type="match status" value="6"/>
</dbReference>
<dbReference type="InParanoid" id="A0A667WQQ4"/>
<accession>A0A667WQQ4</accession>
<dbReference type="FunFam" id="3.30.160.60:FF:002343">
    <property type="entry name" value="Zinc finger protein 33A"/>
    <property type="match status" value="2"/>
</dbReference>
<keyword evidence="11" id="KW-1185">Reference proteome</keyword>
<dbReference type="PANTHER" id="PTHR16515:SF66">
    <property type="entry name" value="C2H2-TYPE DOMAIN-CONTAINING PROTEIN"/>
    <property type="match status" value="1"/>
</dbReference>
<dbReference type="AlphaFoldDB" id="A0A667WQQ4"/>
<sequence length="491" mass="55809">MNEEVAKHDSSTEALPTPLLIILSPPPPFLPVPGEPTMSWDSWHKSFENYLEAFGETELFDSAKCALLQNCLGQEGQRQRAQRHGETVEQFVSALERLVKPCNFGDLQERLVLNQLIEKTNCMQLRERLLVEKETLTLTEALAIGKKMESSLNESASLGIPCVSVDSLDTEDHPVQRVAKRRRGRPRGSTKRKKTEPPTTGTTSSSFGHKYSEYYYGNDREYYSSGDENCGNETDEEECDKAKGYEGGCGNEEKVVISQSKTKGNFCPICVGRSFVNANKLARHMRTHTKEKPFSCPICAMTFSQSYHMTRHLRNQHSAGQYVCSKCGTGLKSWAELADHRRTHCPELLSCPDCDKKFEKSSLHMRTHTKDKPFSCPICAMTFSQSYHMTRHLRNQHNRHFCPICVGRSFVNANKLARHMRTHTKEKPFSCPICALTFSQSYHMTRHLRNQHSAGQYVCSKCGKGLKSWAELVFQKHSSQVLFCCFYYCVP</sequence>
<evidence type="ECO:0000256" key="8">
    <source>
        <dbReference type="SAM" id="MobiDB-lite"/>
    </source>
</evidence>
<evidence type="ECO:0000256" key="4">
    <source>
        <dbReference type="ARBA" id="ARBA00022771"/>
    </source>
</evidence>
<proteinExistence type="predicted"/>
<feature type="compositionally biased region" description="Basic residues" evidence="8">
    <location>
        <begin position="178"/>
        <end position="194"/>
    </location>
</feature>
<organism evidence="10 11">
    <name type="scientific">Myripristis murdjan</name>
    <name type="common">pinecone soldierfish</name>
    <dbReference type="NCBI Taxonomy" id="586833"/>
    <lineage>
        <taxon>Eukaryota</taxon>
        <taxon>Metazoa</taxon>
        <taxon>Chordata</taxon>
        <taxon>Craniata</taxon>
        <taxon>Vertebrata</taxon>
        <taxon>Euteleostomi</taxon>
        <taxon>Actinopterygii</taxon>
        <taxon>Neopterygii</taxon>
        <taxon>Teleostei</taxon>
        <taxon>Neoteleostei</taxon>
        <taxon>Acanthomorphata</taxon>
        <taxon>Holocentriformes</taxon>
        <taxon>Holocentridae</taxon>
        <taxon>Myripristis</taxon>
    </lineage>
</organism>
<dbReference type="GO" id="GO:0005634">
    <property type="term" value="C:nucleus"/>
    <property type="evidence" value="ECO:0007669"/>
    <property type="project" value="UniProtKB-SubCell"/>
</dbReference>
<feature type="domain" description="C2H2-type" evidence="9">
    <location>
        <begin position="374"/>
        <end position="397"/>
    </location>
</feature>
<feature type="domain" description="C2H2-type" evidence="9">
    <location>
        <begin position="429"/>
        <end position="457"/>
    </location>
</feature>
<dbReference type="GO" id="GO:0008270">
    <property type="term" value="F:zinc ion binding"/>
    <property type="evidence" value="ECO:0007669"/>
    <property type="project" value="UniProtKB-KW"/>
</dbReference>
<evidence type="ECO:0000259" key="9">
    <source>
        <dbReference type="PROSITE" id="PS50157"/>
    </source>
</evidence>
<reference evidence="10" key="2">
    <citation type="submission" date="2025-08" db="UniProtKB">
        <authorList>
            <consortium name="Ensembl"/>
        </authorList>
    </citation>
    <scope>IDENTIFICATION</scope>
</reference>
<keyword evidence="4 7" id="KW-0863">Zinc-finger</keyword>
<feature type="region of interest" description="Disordered" evidence="8">
    <location>
        <begin position="171"/>
        <end position="207"/>
    </location>
</feature>
<evidence type="ECO:0000256" key="5">
    <source>
        <dbReference type="ARBA" id="ARBA00022833"/>
    </source>
</evidence>
<keyword evidence="2" id="KW-0479">Metal-binding</keyword>
<reference evidence="10" key="3">
    <citation type="submission" date="2025-09" db="UniProtKB">
        <authorList>
            <consortium name="Ensembl"/>
        </authorList>
    </citation>
    <scope>IDENTIFICATION</scope>
</reference>
<dbReference type="SMART" id="SM00355">
    <property type="entry name" value="ZnF_C2H2"/>
    <property type="match status" value="8"/>
</dbReference>
<dbReference type="Ensembl" id="ENSMMDT00005004671.1">
    <property type="protein sequence ID" value="ENSMMDP00005004552.1"/>
    <property type="gene ID" value="ENSMMDG00005002466.1"/>
</dbReference>
<keyword evidence="6" id="KW-0539">Nucleus</keyword>
<dbReference type="InterPro" id="IPR013087">
    <property type="entry name" value="Znf_C2H2_type"/>
</dbReference>
<evidence type="ECO:0000313" key="11">
    <source>
        <dbReference type="Proteomes" id="UP000472263"/>
    </source>
</evidence>
<comment type="subcellular location">
    <subcellularLocation>
        <location evidence="1">Nucleus</location>
    </subcellularLocation>
</comment>
<feature type="domain" description="C2H2-type" evidence="9">
    <location>
        <begin position="294"/>
        <end position="322"/>
    </location>
</feature>
<dbReference type="SUPFAM" id="SSF57667">
    <property type="entry name" value="beta-beta-alpha zinc fingers"/>
    <property type="match status" value="3"/>
</dbReference>